<evidence type="ECO:0000313" key="2">
    <source>
        <dbReference type="EMBL" id="TSN48469.1"/>
    </source>
</evidence>
<feature type="region of interest" description="Disordered" evidence="1">
    <location>
        <begin position="378"/>
        <end position="407"/>
    </location>
</feature>
<evidence type="ECO:0000256" key="1">
    <source>
        <dbReference type="SAM" id="MobiDB-lite"/>
    </source>
</evidence>
<feature type="region of interest" description="Disordered" evidence="1">
    <location>
        <begin position="474"/>
        <end position="493"/>
    </location>
</feature>
<protein>
    <submittedName>
        <fullName evidence="2">Muscular LMNA-interacting protein</fullName>
    </submittedName>
</protein>
<dbReference type="AlphaFoldDB" id="A0A556U735"/>
<dbReference type="Pfam" id="PF15274">
    <property type="entry name" value="MLIP"/>
    <property type="match status" value="1"/>
</dbReference>
<dbReference type="InterPro" id="IPR029331">
    <property type="entry name" value="MLIP"/>
</dbReference>
<proteinExistence type="predicted"/>
<feature type="compositionally biased region" description="Low complexity" evidence="1">
    <location>
        <begin position="542"/>
        <end position="558"/>
    </location>
</feature>
<name>A0A556U735_BAGYA</name>
<dbReference type="PANTHER" id="PTHR31514:SF1">
    <property type="entry name" value="MUSCULAR LMNA-INTERACTING PROTEIN"/>
    <property type="match status" value="1"/>
</dbReference>
<accession>A0A556U735</accession>
<feature type="compositionally biased region" description="Polar residues" evidence="1">
    <location>
        <begin position="378"/>
        <end position="392"/>
    </location>
</feature>
<dbReference type="OrthoDB" id="9907594at2759"/>
<keyword evidence="3" id="KW-1185">Reference proteome</keyword>
<organism evidence="2 3">
    <name type="scientific">Bagarius yarrelli</name>
    <name type="common">Goonch</name>
    <name type="synonym">Bagrus yarrelli</name>
    <dbReference type="NCBI Taxonomy" id="175774"/>
    <lineage>
        <taxon>Eukaryota</taxon>
        <taxon>Metazoa</taxon>
        <taxon>Chordata</taxon>
        <taxon>Craniata</taxon>
        <taxon>Vertebrata</taxon>
        <taxon>Euteleostomi</taxon>
        <taxon>Actinopterygii</taxon>
        <taxon>Neopterygii</taxon>
        <taxon>Teleostei</taxon>
        <taxon>Ostariophysi</taxon>
        <taxon>Siluriformes</taxon>
        <taxon>Sisoridae</taxon>
        <taxon>Sisorinae</taxon>
        <taxon>Bagarius</taxon>
    </lineage>
</organism>
<feature type="region of interest" description="Disordered" evidence="1">
    <location>
        <begin position="542"/>
        <end position="565"/>
    </location>
</feature>
<gene>
    <name evidence="2" type="ORF">Baya_8984</name>
</gene>
<dbReference type="PANTHER" id="PTHR31514">
    <property type="entry name" value="MUSCULAR LMNA-INTERACTING PROTEIN MLIP"/>
    <property type="match status" value="1"/>
</dbReference>
<comment type="caution">
    <text evidence="2">The sequence shown here is derived from an EMBL/GenBank/DDBJ whole genome shotgun (WGS) entry which is preliminary data.</text>
</comment>
<sequence>MALEPSRGALGKVSVVFATKLKSFTFRPVSKKLPTEKRVKPVWEKGSSKLSEALEDHGAPEGKTTDECIYKAEVVYISDTKPQEISEHSETQTHKFTAKSAVAPQFTKAVADAETSCTSPKTYTGTLDKTDNKHALTPQLVCHTIGADINSSQSQREEEVFSPVSSVDIFTSPFSSRESILSEGWEQETGWSAFQTLSPRGSVSPCSSVRSGAFTPSVMRIKCHKLAPASSLMQMPLTSCHTHDCNRHIASPCPLSTHARHRPPPTHLSLLTAILRKGRLPVLSSALKRPYSPCWPISPVNVSSCMACSAASNIAPIVGQRAKSCVSKSTTCTESSCKARPKTAKTEPVLHIDQNREEEIIDVNVSTIYEARSRISPTTKGRSSLTLSSYSPLVSPPANLSKPTNKGIHDSTEINLLLGTSSYRPVSFSPESKLDFQIHRNGHKSHEPSPVWNIRNTNPYQTTSSDLKCMQVAHKRSPTPDPVPSQLSQDSLTSAVPKHTVVRPGSHLHKDELEKSHSSLIFQHPPSPSVAGLTHFSNTHSVSPVVSSPRPVSCTSTSDRNTLSSSPVISYRHFSPSPSYSFCSSPTSSLRNFSPDHMDRGSKKPYKIKSTYKALAAIPTNTLLLEQQAIDDEVIKKDAPLDPGDSFAWEDPHSQLYSPSQLRQQSSELYQVIDEVLKDTKRAEASSPATVLTMMSETTQATFYHQPPDPAEKTLAAEYEWDMQKFQRKKRKDNSRSRTLMSIMLEGQEESQQEKCVGIWQ</sequence>
<evidence type="ECO:0000313" key="3">
    <source>
        <dbReference type="Proteomes" id="UP000319801"/>
    </source>
</evidence>
<reference evidence="2 3" key="1">
    <citation type="journal article" date="2019" name="Genome Biol. Evol.">
        <title>Whole-Genome Sequencing of the Giant Devil Catfish, Bagarius yarrelli.</title>
        <authorList>
            <person name="Jiang W."/>
            <person name="Lv Y."/>
            <person name="Cheng L."/>
            <person name="Yang K."/>
            <person name="Chao B."/>
            <person name="Wang X."/>
            <person name="Li Y."/>
            <person name="Pan X."/>
            <person name="You X."/>
            <person name="Zhang Y."/>
            <person name="Yang J."/>
            <person name="Li J."/>
            <person name="Zhang X."/>
            <person name="Liu S."/>
            <person name="Sun C."/>
            <person name="Yang J."/>
            <person name="Shi Q."/>
        </authorList>
    </citation>
    <scope>NUCLEOTIDE SEQUENCE [LARGE SCALE GENOMIC DNA]</scope>
    <source>
        <strain evidence="2">JWS20170419001</strain>
        <tissue evidence="2">Muscle</tissue>
    </source>
</reference>
<dbReference type="EMBL" id="VCAZ01000057">
    <property type="protein sequence ID" value="TSN48469.1"/>
    <property type="molecule type" value="Genomic_DNA"/>
</dbReference>
<dbReference type="Proteomes" id="UP000319801">
    <property type="component" value="Unassembled WGS sequence"/>
</dbReference>